<gene>
    <name evidence="2" type="ORF">LTRI10_LOCUS35278</name>
</gene>
<proteinExistence type="predicted"/>
<keyword evidence="3" id="KW-1185">Reference proteome</keyword>
<dbReference type="CDD" id="cd00303">
    <property type="entry name" value="retropepsin_like"/>
    <property type="match status" value="1"/>
</dbReference>
<sequence>MENVAGAKKLVEGSTEAKQPRNCSKETSPAIIIKHRESDEQRDNLFHSRCEINGKIASLVIDGGSCANLISTYAVEKLELKTQKHPKPYHLTWLNEHGDVKVNKQAQIEFIIGKYRDTVLCDVVPMQNVHILLGRPWQFDRRVLHDGWENSYTFKHESRKIKLKPLSPDQVFDDLKQMEENRNEGKSVQAQLWVQRCAGFNFMSFRKLQKGVTELKPPIYNDPCFVTTKQSLNTVESVVVIEGSSHTVTTANTFKTIPRVRYETKLWPKELQLKGSKSKFLLQLCSATSIQSRREGQWDGTLESDLNLTTASELFYEASRSSLYHWIRSSCSTLQNPRSVPPPLQTVQHAKQTAELVGAVEEESSATNCAKMFVNTPRMISMEVISPIPAVTKNPILSEVPLKTKKYEQEIGELVEEIRVDSNTMEPIDEFVEFQGWCRCKETCTKTPGLKFPNYNLGSPDSGFELPDSGKFKISGGGKLANCNWSRMENNRRWVMGGNDYWEPDGAIGSGNLACGCLEEKHPIFGPSPEFEEPPESAKFWPETGKLAQSNLGSIEQNIFVGKVPWSPTNILAFESWGKSSRSRSNEASTFEWFEVRTSLGYHFCDPIWEDFVEKFDCRSKQALRAKLFEVGEPDMIQIGHFYKSQLLAKEAIKVGKKKGRIWPSQNPCSGYIFWRHGSLNWLGGNSILGVCFADKVFLFPMVCSVDSDDVIKVVFQGLKVATSKLENCQKMVKSGNCFVKPTLELNSRSMDLLQVQRLPQHKTRYVYVQMEGIG</sequence>
<dbReference type="SUPFAM" id="SSF50630">
    <property type="entry name" value="Acid proteases"/>
    <property type="match status" value="1"/>
</dbReference>
<reference evidence="2 3" key="1">
    <citation type="submission" date="2024-04" db="EMBL/GenBank/DDBJ databases">
        <authorList>
            <person name="Fracassetti M."/>
        </authorList>
    </citation>
    <scope>NUCLEOTIDE SEQUENCE [LARGE SCALE GENOMIC DNA]</scope>
</reference>
<dbReference type="Proteomes" id="UP001497516">
    <property type="component" value="Chromosome 6"/>
</dbReference>
<name>A0AAV2F9C3_9ROSI</name>
<dbReference type="Gene3D" id="2.40.70.10">
    <property type="entry name" value="Acid Proteases"/>
    <property type="match status" value="1"/>
</dbReference>
<evidence type="ECO:0000313" key="3">
    <source>
        <dbReference type="Proteomes" id="UP001497516"/>
    </source>
</evidence>
<feature type="region of interest" description="Disordered" evidence="1">
    <location>
        <begin position="1"/>
        <end position="26"/>
    </location>
</feature>
<evidence type="ECO:0000256" key="1">
    <source>
        <dbReference type="SAM" id="MobiDB-lite"/>
    </source>
</evidence>
<organism evidence="2 3">
    <name type="scientific">Linum trigynum</name>
    <dbReference type="NCBI Taxonomy" id="586398"/>
    <lineage>
        <taxon>Eukaryota</taxon>
        <taxon>Viridiplantae</taxon>
        <taxon>Streptophyta</taxon>
        <taxon>Embryophyta</taxon>
        <taxon>Tracheophyta</taxon>
        <taxon>Spermatophyta</taxon>
        <taxon>Magnoliopsida</taxon>
        <taxon>eudicotyledons</taxon>
        <taxon>Gunneridae</taxon>
        <taxon>Pentapetalae</taxon>
        <taxon>rosids</taxon>
        <taxon>fabids</taxon>
        <taxon>Malpighiales</taxon>
        <taxon>Linaceae</taxon>
        <taxon>Linum</taxon>
    </lineage>
</organism>
<dbReference type="InterPro" id="IPR021109">
    <property type="entry name" value="Peptidase_aspartic_dom_sf"/>
</dbReference>
<evidence type="ECO:0008006" key="4">
    <source>
        <dbReference type="Google" id="ProtNLM"/>
    </source>
</evidence>
<evidence type="ECO:0000313" key="2">
    <source>
        <dbReference type="EMBL" id="CAL1394800.1"/>
    </source>
</evidence>
<dbReference type="EMBL" id="OZ034819">
    <property type="protein sequence ID" value="CAL1394800.1"/>
    <property type="molecule type" value="Genomic_DNA"/>
</dbReference>
<dbReference type="PANTHER" id="PTHR35046">
    <property type="entry name" value="ZINC KNUCKLE (CCHC-TYPE) FAMILY PROTEIN"/>
    <property type="match status" value="1"/>
</dbReference>
<accession>A0AAV2F9C3</accession>
<dbReference type="PANTHER" id="PTHR35046:SF9">
    <property type="entry name" value="RNA-DIRECTED DNA POLYMERASE"/>
    <property type="match status" value="1"/>
</dbReference>
<protein>
    <recommendedName>
        <fullName evidence="4">Polyprotein</fullName>
    </recommendedName>
</protein>
<dbReference type="AlphaFoldDB" id="A0AAV2F9C3"/>